<dbReference type="EMBL" id="SPDV01000046">
    <property type="protein sequence ID" value="TFI56914.1"/>
    <property type="molecule type" value="Genomic_DNA"/>
</dbReference>
<keyword evidence="3" id="KW-1185">Reference proteome</keyword>
<keyword evidence="1" id="KW-0732">Signal</keyword>
<accession>A0A4Y8ZLT1</accession>
<dbReference type="InterPro" id="IPR021395">
    <property type="entry name" value="DUF3035"/>
</dbReference>
<organism evidence="2 3">
    <name type="scientific">Sphingomonas parva</name>
    <dbReference type="NCBI Taxonomy" id="2555898"/>
    <lineage>
        <taxon>Bacteria</taxon>
        <taxon>Pseudomonadati</taxon>
        <taxon>Pseudomonadota</taxon>
        <taxon>Alphaproteobacteria</taxon>
        <taxon>Sphingomonadales</taxon>
        <taxon>Sphingomonadaceae</taxon>
        <taxon>Sphingomonas</taxon>
    </lineage>
</organism>
<proteinExistence type="predicted"/>
<evidence type="ECO:0000313" key="2">
    <source>
        <dbReference type="EMBL" id="TFI56914.1"/>
    </source>
</evidence>
<dbReference type="Pfam" id="PF11233">
    <property type="entry name" value="DUF3035"/>
    <property type="match status" value="1"/>
</dbReference>
<evidence type="ECO:0000313" key="3">
    <source>
        <dbReference type="Proteomes" id="UP000298213"/>
    </source>
</evidence>
<sequence length="138" mass="13840">MRKMKIAFAVAAASSVLAACGTGGVLGRDRPDEFAVARNAPLVIPPDFALVPPRPGEPVPQGTDARTQALEALFGGPAPRSDAERQMLNQAGASTAALGARSVAGDPGTTVVDKGAVTRDIVAAPAGAGREANVTTPQ</sequence>
<dbReference type="Proteomes" id="UP000298213">
    <property type="component" value="Unassembled WGS sequence"/>
</dbReference>
<feature type="chain" id="PRO_5021217856" evidence="1">
    <location>
        <begin position="19"/>
        <end position="138"/>
    </location>
</feature>
<dbReference type="AlphaFoldDB" id="A0A4Y8ZLT1"/>
<dbReference type="OrthoDB" id="8478256at2"/>
<comment type="caution">
    <text evidence="2">The sequence shown here is derived from an EMBL/GenBank/DDBJ whole genome shotgun (WGS) entry which is preliminary data.</text>
</comment>
<dbReference type="RefSeq" id="WP_135089607.1">
    <property type="nucleotide sequence ID" value="NZ_SPDV01000046.1"/>
</dbReference>
<feature type="signal peptide" evidence="1">
    <location>
        <begin position="1"/>
        <end position="18"/>
    </location>
</feature>
<protein>
    <submittedName>
        <fullName evidence="2">DUF3035 domain-containing protein</fullName>
    </submittedName>
</protein>
<name>A0A4Y8ZLT1_9SPHN</name>
<dbReference type="PROSITE" id="PS51257">
    <property type="entry name" value="PROKAR_LIPOPROTEIN"/>
    <property type="match status" value="1"/>
</dbReference>
<gene>
    <name evidence="2" type="ORF">E2493_17765</name>
</gene>
<evidence type="ECO:0000256" key="1">
    <source>
        <dbReference type="SAM" id="SignalP"/>
    </source>
</evidence>
<reference evidence="2 3" key="1">
    <citation type="submission" date="2019-03" db="EMBL/GenBank/DDBJ databases">
        <title>Genome sequence of Sphingomonas sp. 17J27-24.</title>
        <authorList>
            <person name="Kim M."/>
            <person name="Maeng S."/>
            <person name="Sathiyaraj S."/>
        </authorList>
    </citation>
    <scope>NUCLEOTIDE SEQUENCE [LARGE SCALE GENOMIC DNA]</scope>
    <source>
        <strain evidence="2 3">17J27-24</strain>
    </source>
</reference>